<dbReference type="GO" id="GO:0009245">
    <property type="term" value="P:lipid A biosynthetic process"/>
    <property type="evidence" value="ECO:0007669"/>
    <property type="project" value="TreeGrafter"/>
</dbReference>
<dbReference type="Gene3D" id="3.60.21.10">
    <property type="match status" value="1"/>
</dbReference>
<protein>
    <recommendedName>
        <fullName evidence="6">Calcineurin-like phosphoesterase domain-containing protein</fullName>
    </recommendedName>
</protein>
<sequence>MDRRKFLETMAKGAAWVSVLGPAVIRERLDLGKKSYASTGDRSVRIFVSDLHLNVDAPYSWLRGNVEPLARFLNLLKAREDVAELVILGDFLDDWVVPAEECPKNLAEILEAGMNEPVVSALQELCENSPIAVTYVTGNHDLLSFESSAKETILGYFPHMTIISNEPGLGAYALDYGLWAEHGHRYALFNAPDVWSRAGGHLPLGYFISRLSASQSVASGQKLTSPEILQKALESSKKRLPPTGEKLISAVFWTVAAWAGKRPWDRFVMNGVDGWGEDPTLAEVDSLYQNIYHEWSKRQDIVPPGMALADEFSLEGAALLLLRMPNFIRHQYPFTPHIVIFGHTHKAVLRKDFGPTRGVYANTGTWIDGHAMTWVEVLETGGGSVEVSLSFFSDSAAHVLVSETMPVQGA</sequence>
<dbReference type="InterPro" id="IPR029052">
    <property type="entry name" value="Metallo-depent_PP-like"/>
</dbReference>
<evidence type="ECO:0000256" key="1">
    <source>
        <dbReference type="ARBA" id="ARBA00022475"/>
    </source>
</evidence>
<dbReference type="GO" id="GO:0046872">
    <property type="term" value="F:metal ion binding"/>
    <property type="evidence" value="ECO:0007669"/>
    <property type="project" value="UniProtKB-KW"/>
</dbReference>
<evidence type="ECO:0000256" key="4">
    <source>
        <dbReference type="ARBA" id="ARBA00023136"/>
    </source>
</evidence>
<evidence type="ECO:0000256" key="3">
    <source>
        <dbReference type="ARBA" id="ARBA00022723"/>
    </source>
</evidence>
<dbReference type="AlphaFoldDB" id="A0A832EII3"/>
<dbReference type="InterPro" id="IPR043461">
    <property type="entry name" value="LpxH-like"/>
</dbReference>
<accession>A0A832EII3</accession>
<keyword evidence="4" id="KW-0472">Membrane</keyword>
<feature type="domain" description="Calcineurin-like phosphoesterase" evidence="6">
    <location>
        <begin position="47"/>
        <end position="205"/>
    </location>
</feature>
<keyword evidence="1" id="KW-1003">Cell membrane</keyword>
<dbReference type="GO" id="GO:0016020">
    <property type="term" value="C:membrane"/>
    <property type="evidence" value="ECO:0007669"/>
    <property type="project" value="GOC"/>
</dbReference>
<organism evidence="7">
    <name type="scientific">Desulfacinum infernum</name>
    <dbReference type="NCBI Taxonomy" id="35837"/>
    <lineage>
        <taxon>Bacteria</taxon>
        <taxon>Pseudomonadati</taxon>
        <taxon>Thermodesulfobacteriota</taxon>
        <taxon>Syntrophobacteria</taxon>
        <taxon>Syntrophobacterales</taxon>
        <taxon>Syntrophobacteraceae</taxon>
        <taxon>Desulfacinum</taxon>
    </lineage>
</organism>
<dbReference type="GO" id="GO:0008758">
    <property type="term" value="F:UDP-2,3-diacylglucosamine hydrolase activity"/>
    <property type="evidence" value="ECO:0007669"/>
    <property type="project" value="TreeGrafter"/>
</dbReference>
<reference evidence="7" key="1">
    <citation type="journal article" date="2020" name="mSystems">
        <title>Genome- and Community-Level Interaction Insights into Carbon Utilization and Element Cycling Functions of Hydrothermarchaeota in Hydrothermal Sediment.</title>
        <authorList>
            <person name="Zhou Z."/>
            <person name="Liu Y."/>
            <person name="Xu W."/>
            <person name="Pan J."/>
            <person name="Luo Z.H."/>
            <person name="Li M."/>
        </authorList>
    </citation>
    <scope>NUCLEOTIDE SEQUENCE [LARGE SCALE GENOMIC DNA]</scope>
    <source>
        <strain evidence="7">SpSt-456</strain>
    </source>
</reference>
<evidence type="ECO:0000313" key="7">
    <source>
        <dbReference type="EMBL" id="HFK96250.1"/>
    </source>
</evidence>
<keyword evidence="2" id="KW-0997">Cell inner membrane</keyword>
<dbReference type="InterPro" id="IPR004843">
    <property type="entry name" value="Calcineurin-like_PHP"/>
</dbReference>
<dbReference type="EMBL" id="DSTK01000011">
    <property type="protein sequence ID" value="HFK96250.1"/>
    <property type="molecule type" value="Genomic_DNA"/>
</dbReference>
<proteinExistence type="predicted"/>
<evidence type="ECO:0000259" key="6">
    <source>
        <dbReference type="Pfam" id="PF00149"/>
    </source>
</evidence>
<gene>
    <name evidence="7" type="ORF">ENS06_02870</name>
</gene>
<name>A0A832EII3_9BACT</name>
<dbReference type="SUPFAM" id="SSF56300">
    <property type="entry name" value="Metallo-dependent phosphatases"/>
    <property type="match status" value="1"/>
</dbReference>
<evidence type="ECO:0000256" key="5">
    <source>
        <dbReference type="ARBA" id="ARBA00023211"/>
    </source>
</evidence>
<evidence type="ECO:0000256" key="2">
    <source>
        <dbReference type="ARBA" id="ARBA00022519"/>
    </source>
</evidence>
<dbReference type="PANTHER" id="PTHR34990">
    <property type="entry name" value="UDP-2,3-DIACYLGLUCOSAMINE HYDROLASE-RELATED"/>
    <property type="match status" value="1"/>
</dbReference>
<dbReference type="Pfam" id="PF00149">
    <property type="entry name" value="Metallophos"/>
    <property type="match status" value="1"/>
</dbReference>
<keyword evidence="3" id="KW-0479">Metal-binding</keyword>
<keyword evidence="5" id="KW-0464">Manganese</keyword>
<comment type="caution">
    <text evidence="7">The sequence shown here is derived from an EMBL/GenBank/DDBJ whole genome shotgun (WGS) entry which is preliminary data.</text>
</comment>